<sequence>MHDDLLHEQLNYYRARAAEYDESLQSVGDPGAAESAEAREWQEAVRALRGLGPQGRVLELAGGTGIWTEELARIAGELTVLDGAPEMLALNRAKLGDARITYQTADLFAWEPTERYDLVFFAFWLSHVPPERLDAFLDNVERAVAPGGRVFVVDEPAGGSEVSGPNAAGMYQQRTLRDGRAFSIVKVYYDPTEIGRQLEQRGFAPSAIGGGAHFFHLSSQRR</sequence>
<dbReference type="InterPro" id="IPR041698">
    <property type="entry name" value="Methyltransf_25"/>
</dbReference>
<dbReference type="Proteomes" id="UP000050509">
    <property type="component" value="Unassembled WGS sequence"/>
</dbReference>
<keyword evidence="1" id="KW-0808">Transferase</keyword>
<comment type="caution">
    <text evidence="3">The sequence shown here is derived from an EMBL/GenBank/DDBJ whole genome shotgun (WGS) entry which is preliminary data.</text>
</comment>
<dbReference type="PATRIC" id="fig|186479.3.peg.986"/>
<dbReference type="InterPro" id="IPR029063">
    <property type="entry name" value="SAM-dependent_MTases_sf"/>
</dbReference>
<proteinExistence type="predicted"/>
<evidence type="ECO:0000256" key="1">
    <source>
        <dbReference type="ARBA" id="ARBA00022679"/>
    </source>
</evidence>
<evidence type="ECO:0000313" key="4">
    <source>
        <dbReference type="Proteomes" id="UP000050509"/>
    </source>
</evidence>
<feature type="domain" description="Methyltransferase" evidence="2">
    <location>
        <begin position="57"/>
        <end position="148"/>
    </location>
</feature>
<organism evidence="3 4">
    <name type="scientific">Kouleothrix aurantiaca</name>
    <dbReference type="NCBI Taxonomy" id="186479"/>
    <lineage>
        <taxon>Bacteria</taxon>
        <taxon>Bacillati</taxon>
        <taxon>Chloroflexota</taxon>
        <taxon>Chloroflexia</taxon>
        <taxon>Chloroflexales</taxon>
        <taxon>Roseiflexineae</taxon>
        <taxon>Roseiflexaceae</taxon>
        <taxon>Kouleothrix</taxon>
    </lineage>
</organism>
<protein>
    <recommendedName>
        <fullName evidence="2">Methyltransferase domain-containing protein</fullName>
    </recommendedName>
</protein>
<dbReference type="SUPFAM" id="SSF53335">
    <property type="entry name" value="S-adenosyl-L-methionine-dependent methyltransferases"/>
    <property type="match status" value="1"/>
</dbReference>
<evidence type="ECO:0000313" key="3">
    <source>
        <dbReference type="EMBL" id="KPV54055.1"/>
    </source>
</evidence>
<dbReference type="CDD" id="cd02440">
    <property type="entry name" value="AdoMet_MTases"/>
    <property type="match status" value="1"/>
</dbReference>
<keyword evidence="4" id="KW-1185">Reference proteome</keyword>
<dbReference type="GO" id="GO:0016740">
    <property type="term" value="F:transferase activity"/>
    <property type="evidence" value="ECO:0007669"/>
    <property type="project" value="UniProtKB-KW"/>
</dbReference>
<dbReference type="AlphaFoldDB" id="A0A0P9DVD0"/>
<reference evidence="3 4" key="1">
    <citation type="submission" date="2015-09" db="EMBL/GenBank/DDBJ databases">
        <title>Draft genome sequence of Kouleothrix aurantiaca JCM 19913.</title>
        <authorList>
            <person name="Hemp J."/>
        </authorList>
    </citation>
    <scope>NUCLEOTIDE SEQUENCE [LARGE SCALE GENOMIC DNA]</scope>
    <source>
        <strain evidence="3 4">COM-B</strain>
    </source>
</reference>
<name>A0A0P9DVD0_9CHLR</name>
<accession>A0A0P9DVD0</accession>
<dbReference type="EMBL" id="LJCR01000122">
    <property type="protein sequence ID" value="KPV54055.1"/>
    <property type="molecule type" value="Genomic_DNA"/>
</dbReference>
<dbReference type="PANTHER" id="PTHR43861:SF3">
    <property type="entry name" value="PUTATIVE (AFU_ORTHOLOGUE AFUA_2G14390)-RELATED"/>
    <property type="match status" value="1"/>
</dbReference>
<dbReference type="Pfam" id="PF13649">
    <property type="entry name" value="Methyltransf_25"/>
    <property type="match status" value="1"/>
</dbReference>
<gene>
    <name evidence="3" type="ORF">SE17_06015</name>
</gene>
<dbReference type="PANTHER" id="PTHR43861">
    <property type="entry name" value="TRANS-ACONITATE 2-METHYLTRANSFERASE-RELATED"/>
    <property type="match status" value="1"/>
</dbReference>
<evidence type="ECO:0000259" key="2">
    <source>
        <dbReference type="Pfam" id="PF13649"/>
    </source>
</evidence>
<dbReference type="Gene3D" id="3.40.50.150">
    <property type="entry name" value="Vaccinia Virus protein VP39"/>
    <property type="match status" value="1"/>
</dbReference>